<comment type="function">
    <text evidence="6">One of the primary rRNA binding proteins, it binds specifically to the 5'-end of 16S ribosomal RNA.</text>
</comment>
<keyword evidence="5 6" id="KW-0687">Ribonucleoprotein</keyword>
<dbReference type="Proteomes" id="UP000290218">
    <property type="component" value="Unassembled WGS sequence"/>
</dbReference>
<dbReference type="PRINTS" id="PR00973">
    <property type="entry name" value="RIBOSOMALS17"/>
</dbReference>
<keyword evidence="8" id="KW-1185">Reference proteome</keyword>
<dbReference type="SUPFAM" id="SSF50249">
    <property type="entry name" value="Nucleic acid-binding proteins"/>
    <property type="match status" value="1"/>
</dbReference>
<dbReference type="AlphaFoldDB" id="A0A4Q1C463"/>
<dbReference type="GO" id="GO:0006412">
    <property type="term" value="P:translation"/>
    <property type="evidence" value="ECO:0007669"/>
    <property type="project" value="UniProtKB-UniRule"/>
</dbReference>
<evidence type="ECO:0000256" key="3">
    <source>
        <dbReference type="ARBA" id="ARBA00022884"/>
    </source>
</evidence>
<proteinExistence type="inferred from homology"/>
<dbReference type="CDD" id="cd00364">
    <property type="entry name" value="Ribosomal_uS17"/>
    <property type="match status" value="1"/>
</dbReference>
<dbReference type="InterPro" id="IPR000266">
    <property type="entry name" value="Ribosomal_uS17"/>
</dbReference>
<evidence type="ECO:0000256" key="4">
    <source>
        <dbReference type="ARBA" id="ARBA00022980"/>
    </source>
</evidence>
<dbReference type="NCBIfam" id="NF004123">
    <property type="entry name" value="PRK05610.1"/>
    <property type="match status" value="1"/>
</dbReference>
<dbReference type="RefSeq" id="WP_129048645.1">
    <property type="nucleotide sequence ID" value="NZ_SDHX01000002.1"/>
</dbReference>
<dbReference type="PANTHER" id="PTHR10744">
    <property type="entry name" value="40S RIBOSOMAL PROTEIN S11 FAMILY MEMBER"/>
    <property type="match status" value="1"/>
</dbReference>
<protein>
    <recommendedName>
        <fullName evidence="6">Small ribosomal subunit protein uS17</fullName>
    </recommendedName>
</protein>
<comment type="subunit">
    <text evidence="6">Part of the 30S ribosomal subunit.</text>
</comment>
<evidence type="ECO:0000256" key="5">
    <source>
        <dbReference type="ARBA" id="ARBA00023274"/>
    </source>
</evidence>
<keyword evidence="3 6" id="KW-0694">RNA-binding</keyword>
<dbReference type="InterPro" id="IPR019984">
    <property type="entry name" value="Ribosomal_uS17_bact/chlr"/>
</dbReference>
<gene>
    <name evidence="6" type="primary">rpsQ</name>
    <name evidence="7" type="ORF">ESB00_15185</name>
</gene>
<dbReference type="GO" id="GO:0019843">
    <property type="term" value="F:rRNA binding"/>
    <property type="evidence" value="ECO:0007669"/>
    <property type="project" value="UniProtKB-UniRule"/>
</dbReference>
<dbReference type="GO" id="GO:0022627">
    <property type="term" value="C:cytosolic small ribosomal subunit"/>
    <property type="evidence" value="ECO:0007669"/>
    <property type="project" value="TreeGrafter"/>
</dbReference>
<dbReference type="Gene3D" id="2.40.50.140">
    <property type="entry name" value="Nucleic acid-binding proteins"/>
    <property type="match status" value="1"/>
</dbReference>
<dbReference type="GO" id="GO:0003735">
    <property type="term" value="F:structural constituent of ribosome"/>
    <property type="evidence" value="ECO:0007669"/>
    <property type="project" value="InterPro"/>
</dbReference>
<dbReference type="PANTHER" id="PTHR10744:SF1">
    <property type="entry name" value="SMALL RIBOSOMAL SUBUNIT PROTEIN US17M"/>
    <property type="match status" value="1"/>
</dbReference>
<keyword evidence="4 6" id="KW-0689">Ribosomal protein</keyword>
<evidence type="ECO:0000256" key="6">
    <source>
        <dbReference type="HAMAP-Rule" id="MF_01345"/>
    </source>
</evidence>
<evidence type="ECO:0000256" key="1">
    <source>
        <dbReference type="ARBA" id="ARBA00010254"/>
    </source>
</evidence>
<comment type="similarity">
    <text evidence="1 6">Belongs to the universal ribosomal protein uS17 family.</text>
</comment>
<dbReference type="Pfam" id="PF00366">
    <property type="entry name" value="Ribosomal_S17"/>
    <property type="match status" value="1"/>
</dbReference>
<comment type="caution">
    <text evidence="7">The sequence shown here is derived from an EMBL/GenBank/DDBJ whole genome shotgun (WGS) entry which is preliminary data.</text>
</comment>
<organism evidence="7 8">
    <name type="scientific">Oleiharenicola lentus</name>
    <dbReference type="NCBI Taxonomy" id="2508720"/>
    <lineage>
        <taxon>Bacteria</taxon>
        <taxon>Pseudomonadati</taxon>
        <taxon>Verrucomicrobiota</taxon>
        <taxon>Opitutia</taxon>
        <taxon>Opitutales</taxon>
        <taxon>Opitutaceae</taxon>
        <taxon>Oleiharenicola</taxon>
    </lineage>
</organism>
<reference evidence="7 8" key="1">
    <citation type="submission" date="2019-01" db="EMBL/GenBank/DDBJ databases">
        <title>Lacunisphaera sp. strain TWA-58.</title>
        <authorList>
            <person name="Chen W.-M."/>
        </authorList>
    </citation>
    <scope>NUCLEOTIDE SEQUENCE [LARGE SCALE GENOMIC DNA]</scope>
    <source>
        <strain evidence="7 8">TWA-58</strain>
    </source>
</reference>
<dbReference type="OrthoDB" id="9811714at2"/>
<evidence type="ECO:0000256" key="2">
    <source>
        <dbReference type="ARBA" id="ARBA00022730"/>
    </source>
</evidence>
<keyword evidence="2 6" id="KW-0699">rRNA-binding</keyword>
<evidence type="ECO:0000313" key="7">
    <source>
        <dbReference type="EMBL" id="RXK53055.1"/>
    </source>
</evidence>
<accession>A0A4Q1C463</accession>
<evidence type="ECO:0000313" key="8">
    <source>
        <dbReference type="Proteomes" id="UP000290218"/>
    </source>
</evidence>
<sequence>MSTHVRHNARKTVIGFVSSKMGDKSVKVTVPYKTPHPLYHKVINRKTVLHVHDEKNETKVGDKIEVMATRPISRLKRWRVIRVVEAAVLGAAAISEKDVAEAVPTKTTKATAAKA</sequence>
<dbReference type="InterPro" id="IPR012340">
    <property type="entry name" value="NA-bd_OB-fold"/>
</dbReference>
<name>A0A4Q1C463_9BACT</name>
<dbReference type="HAMAP" id="MF_01345_B">
    <property type="entry name" value="Ribosomal_uS17_B"/>
    <property type="match status" value="1"/>
</dbReference>
<dbReference type="EMBL" id="SDHX01000002">
    <property type="protein sequence ID" value="RXK53055.1"/>
    <property type="molecule type" value="Genomic_DNA"/>
</dbReference>